<dbReference type="InterPro" id="IPR052583">
    <property type="entry name" value="ATP-helicase/E3_Ub-Ligase"/>
</dbReference>
<evidence type="ECO:0000313" key="7">
    <source>
        <dbReference type="Ensembl" id="ENSSOCP00000009427.1"/>
    </source>
</evidence>
<feature type="domain" description="H15" evidence="6">
    <location>
        <begin position="323"/>
        <end position="397"/>
    </location>
</feature>
<dbReference type="GO" id="GO:0005634">
    <property type="term" value="C:nucleus"/>
    <property type="evidence" value="ECO:0007669"/>
    <property type="project" value="UniProtKB-ARBA"/>
</dbReference>
<dbReference type="GO" id="GO:0006334">
    <property type="term" value="P:nucleosome assembly"/>
    <property type="evidence" value="ECO:0007669"/>
    <property type="project" value="InterPro"/>
</dbReference>
<dbReference type="InterPro" id="IPR013083">
    <property type="entry name" value="Znf_RING/FYVE/PHD"/>
</dbReference>
<accession>A0A8D0F343</accession>
<organism evidence="7 8">
    <name type="scientific">Strix occidentalis caurina</name>
    <name type="common">northern spotted owl</name>
    <dbReference type="NCBI Taxonomy" id="311401"/>
    <lineage>
        <taxon>Eukaryota</taxon>
        <taxon>Metazoa</taxon>
        <taxon>Chordata</taxon>
        <taxon>Craniata</taxon>
        <taxon>Vertebrata</taxon>
        <taxon>Euteleostomi</taxon>
        <taxon>Archelosauria</taxon>
        <taxon>Archosauria</taxon>
        <taxon>Dinosauria</taxon>
        <taxon>Saurischia</taxon>
        <taxon>Theropoda</taxon>
        <taxon>Coelurosauria</taxon>
        <taxon>Aves</taxon>
        <taxon>Neognathae</taxon>
        <taxon>Neoaves</taxon>
        <taxon>Telluraves</taxon>
        <taxon>Strigiformes</taxon>
        <taxon>Strigidae</taxon>
        <taxon>Strix</taxon>
    </lineage>
</organism>
<dbReference type="InterPro" id="IPR038718">
    <property type="entry name" value="SNF2-like_sf"/>
</dbReference>
<dbReference type="InterPro" id="IPR000330">
    <property type="entry name" value="SNF2_N"/>
</dbReference>
<dbReference type="AlphaFoldDB" id="A0A8D0F343"/>
<dbReference type="Gene3D" id="3.40.50.10810">
    <property type="entry name" value="Tandem AAA-ATPase domain"/>
    <property type="match status" value="1"/>
</dbReference>
<dbReference type="InterPro" id="IPR036390">
    <property type="entry name" value="WH_DNA-bd_sf"/>
</dbReference>
<dbReference type="FunFam" id="1.10.10.10:FF:000242">
    <property type="entry name" value="E3 ubiquitin-protein ligase SHPRH isoform X1"/>
    <property type="match status" value="1"/>
</dbReference>
<dbReference type="InterPro" id="IPR036388">
    <property type="entry name" value="WH-like_DNA-bd_sf"/>
</dbReference>
<dbReference type="PROSITE" id="PS01359">
    <property type="entry name" value="ZF_PHD_1"/>
    <property type="match status" value="1"/>
</dbReference>
<dbReference type="GO" id="GO:0003677">
    <property type="term" value="F:DNA binding"/>
    <property type="evidence" value="ECO:0007669"/>
    <property type="project" value="InterPro"/>
</dbReference>
<dbReference type="PANTHER" id="PTHR45865">
    <property type="entry name" value="E3 UBIQUITIN-PROTEIN LIGASE SHPRH FAMILY MEMBER"/>
    <property type="match status" value="1"/>
</dbReference>
<name>A0A8D0F343_STROC</name>
<evidence type="ECO:0000256" key="1">
    <source>
        <dbReference type="ARBA" id="ARBA00022553"/>
    </source>
</evidence>
<dbReference type="Pfam" id="PF00176">
    <property type="entry name" value="SNF2-rel_dom"/>
    <property type="match status" value="1"/>
</dbReference>
<dbReference type="GO" id="GO:0000786">
    <property type="term" value="C:nucleosome"/>
    <property type="evidence" value="ECO:0007669"/>
    <property type="project" value="InterPro"/>
</dbReference>
<feature type="region of interest" description="Disordered" evidence="5">
    <location>
        <begin position="459"/>
        <end position="488"/>
    </location>
</feature>
<dbReference type="PANTHER" id="PTHR45865:SF1">
    <property type="entry name" value="E3 UBIQUITIN-PROTEIN LIGASE SHPRH"/>
    <property type="match status" value="1"/>
</dbReference>
<reference evidence="7" key="2">
    <citation type="submission" date="2025-09" db="UniProtKB">
        <authorList>
            <consortium name="Ensembl"/>
        </authorList>
    </citation>
    <scope>IDENTIFICATION</scope>
</reference>
<evidence type="ECO:0000259" key="6">
    <source>
        <dbReference type="PROSITE" id="PS51504"/>
    </source>
</evidence>
<dbReference type="InterPro" id="IPR027417">
    <property type="entry name" value="P-loop_NTPase"/>
</dbReference>
<dbReference type="GO" id="GO:0005524">
    <property type="term" value="F:ATP binding"/>
    <property type="evidence" value="ECO:0007669"/>
    <property type="project" value="InterPro"/>
</dbReference>
<keyword evidence="2" id="KW-0479">Metal-binding</keyword>
<keyword evidence="3" id="KW-0863">Zinc-finger</keyword>
<dbReference type="Gene3D" id="3.30.40.10">
    <property type="entry name" value="Zinc/RING finger domain, C3HC4 (zinc finger)"/>
    <property type="match status" value="1"/>
</dbReference>
<dbReference type="SUPFAM" id="SSF52540">
    <property type="entry name" value="P-loop containing nucleoside triphosphate hydrolases"/>
    <property type="match status" value="1"/>
</dbReference>
<dbReference type="Proteomes" id="UP000694551">
    <property type="component" value="Unplaced"/>
</dbReference>
<dbReference type="FunFam" id="3.30.40.10:FF:000170">
    <property type="entry name" value="E3 ubiquitin-protein ligase SHPRH isoform X1"/>
    <property type="match status" value="1"/>
</dbReference>
<evidence type="ECO:0000256" key="4">
    <source>
        <dbReference type="ARBA" id="ARBA00022833"/>
    </source>
</evidence>
<dbReference type="SMART" id="SM00249">
    <property type="entry name" value="PHD"/>
    <property type="match status" value="1"/>
</dbReference>
<dbReference type="SUPFAM" id="SSF46785">
    <property type="entry name" value="Winged helix' DNA-binding domain"/>
    <property type="match status" value="1"/>
</dbReference>
<proteinExistence type="predicted"/>
<dbReference type="Gene3D" id="1.10.10.10">
    <property type="entry name" value="Winged helix-like DNA-binding domain superfamily/Winged helix DNA-binding domain"/>
    <property type="match status" value="1"/>
</dbReference>
<protein>
    <recommendedName>
        <fullName evidence="6">H15 domain-containing protein</fullName>
    </recommendedName>
</protein>
<dbReference type="InterPro" id="IPR005818">
    <property type="entry name" value="Histone_H1/H5_H15"/>
</dbReference>
<dbReference type="InterPro" id="IPR011011">
    <property type="entry name" value="Znf_FYVE_PHD"/>
</dbReference>
<feature type="compositionally biased region" description="Basic and acidic residues" evidence="5">
    <location>
        <begin position="473"/>
        <end position="483"/>
    </location>
</feature>
<keyword evidence="8" id="KW-1185">Reference proteome</keyword>
<reference evidence="7" key="1">
    <citation type="submission" date="2025-08" db="UniProtKB">
        <authorList>
            <consortium name="Ensembl"/>
        </authorList>
    </citation>
    <scope>IDENTIFICATION</scope>
</reference>
<dbReference type="CDD" id="cd15547">
    <property type="entry name" value="PHD_SHPRH"/>
    <property type="match status" value="1"/>
</dbReference>
<dbReference type="Pfam" id="PF00538">
    <property type="entry name" value="Linker_histone"/>
    <property type="match status" value="1"/>
</dbReference>
<evidence type="ECO:0000256" key="3">
    <source>
        <dbReference type="ARBA" id="ARBA00022771"/>
    </source>
</evidence>
<dbReference type="CDD" id="cd00073">
    <property type="entry name" value="H15"/>
    <property type="match status" value="1"/>
</dbReference>
<evidence type="ECO:0000256" key="5">
    <source>
        <dbReference type="SAM" id="MobiDB-lite"/>
    </source>
</evidence>
<dbReference type="GO" id="GO:0000209">
    <property type="term" value="P:protein polyubiquitination"/>
    <property type="evidence" value="ECO:0007669"/>
    <property type="project" value="TreeGrafter"/>
</dbReference>
<dbReference type="SUPFAM" id="SSF57903">
    <property type="entry name" value="FYVE/PHD zinc finger"/>
    <property type="match status" value="1"/>
</dbReference>
<keyword evidence="4" id="KW-0862">Zinc</keyword>
<keyword evidence="1" id="KW-0597">Phosphoprotein</keyword>
<dbReference type="Ensembl" id="ENSSOCT00000009668.1">
    <property type="protein sequence ID" value="ENSSOCP00000009427.1"/>
    <property type="gene ID" value="ENSSOCG00000007170.1"/>
</dbReference>
<dbReference type="GO" id="GO:0008270">
    <property type="term" value="F:zinc ion binding"/>
    <property type="evidence" value="ECO:0007669"/>
    <property type="project" value="UniProtKB-KW"/>
</dbReference>
<dbReference type="InterPro" id="IPR001965">
    <property type="entry name" value="Znf_PHD"/>
</dbReference>
<dbReference type="GO" id="GO:0061630">
    <property type="term" value="F:ubiquitin protein ligase activity"/>
    <property type="evidence" value="ECO:0007669"/>
    <property type="project" value="TreeGrafter"/>
</dbReference>
<dbReference type="PROSITE" id="PS51504">
    <property type="entry name" value="H15"/>
    <property type="match status" value="1"/>
</dbReference>
<evidence type="ECO:0000256" key="2">
    <source>
        <dbReference type="ARBA" id="ARBA00022723"/>
    </source>
</evidence>
<dbReference type="SMART" id="SM00526">
    <property type="entry name" value="H15"/>
    <property type="match status" value="1"/>
</dbReference>
<evidence type="ECO:0000313" key="8">
    <source>
        <dbReference type="Proteomes" id="UP000694551"/>
    </source>
</evidence>
<sequence length="609" mass="69847">MSSRRKRAPPSKIDEEKKKKLCWNMHEDRRNEVIIGDSDDHLHVCVHERSEEEYSNETKEYLGGYEQRILVEPTLGGEMLEGLRWLQKKKIIGLYQRPGEVQALKVGIYLLEAGLSKPEFLSDGGGRPKKANQLIQKLMEKFYSFLIPDELEEDEEESDMELERQNIEELYDFVRHTHQEDIQSLREDVQHPALIPILRPYQSEAVNWMLHRENLTSTSSRKWHCIVITDFHLGMYLNFSIIREYPVAGPQWPGGILADEMGLGKTVEVLALILTHTRPDIKQDDLTLPEGKLVNFFVPPQPLEGNKKKKTREMELKLKEKIQYPSLRVMILAAVKEMNVKKGASIIAIFKYISAIYRYDIQRNRRLLKRTLEKLIAEKVVEQVKGHGLAGSFKLGKNYKEQKKRERTKEQVKHAAGAGKCIVLTKSVKENNVQQEAVVPKSDLHGSLLVSSDVSSHPDFDVSTTAADVQQEVPKEKSSHAQEHASSSVQHTSSVFPFNTSEYRFECICGELGLADYKARVQCLKCYLWQHAECVNYKEENLKIKPFYCPHCLVAMKPVSTGATLIISPSSICHQWVDEINRHVRSSSLRVLREGCLCVGFFLKDYYGI</sequence>
<dbReference type="InterPro" id="IPR019786">
    <property type="entry name" value="Zinc_finger_PHD-type_CS"/>
</dbReference>
<dbReference type="GO" id="GO:0006974">
    <property type="term" value="P:DNA damage response"/>
    <property type="evidence" value="ECO:0007669"/>
    <property type="project" value="TreeGrafter"/>
</dbReference>